<sequence>MDQTILLSSSAEMKRLLGMGMVSQDDLDRILQSSDRVPPLLRATTGASSSKLAKAPLRPMEMQLPAADVLSILAAHAHATKEAAFTNHIQDEIRDLIGAILDHEKYSTMDEIQRQIQTKLDVDMRGHLDWLQDTIFHLSKQKLRQINHAAEQIRRAAAATRVQRAFRVRGRWVLRRRARDRDLQHRLAADAVARQAIQGYARDVLARGVRRRVFLLRFRRLVLQRKREVVEQHALDIARRHMARWRLSTWLWTAWAAYKLARETRARHLVVQHAVATMVQAIGRGFLARRKTAAWQKAAAAFQQLYRRHRHNHARVAAVGRIQTCVRRWRAAVAQRQVAWRQESAAICMQAWARRRWRRRRLGQAAASVVKWCRAVLVRRREARAVAERQIMRLQQLRARQIQARVRQFVDGCRRRKHAAATRLQLHVKTFLARCLRRQTAAATIARHVHAWHDRLHARLRQLLNLCREKCMLRREVMTCRQRRARRILAMALISFVCYKRTRKEDAARCIQRCVRSKAAKKRAADERRRRSSGLVPIRPPARKPHSLPAVTKPEDMPDLPPVRLIKRYERLCKTCHAHGAQTKCHHVQASSSSSPVRKMVAVRTSFGARVTEATAVRAYELLAHSSGADGTRLQRLKLHSQPTSSSAAVVFVARPPPSLGGDGGSGVVSSSQMPMRPSLRKSMSLRMAHAGARVPPNNQLNE</sequence>
<feature type="region of interest" description="Disordered" evidence="1">
    <location>
        <begin position="521"/>
        <end position="559"/>
    </location>
</feature>
<protein>
    <submittedName>
        <fullName evidence="3">Aste57867_21942 protein</fullName>
    </submittedName>
</protein>
<dbReference type="EMBL" id="CAADRA010007038">
    <property type="protein sequence ID" value="VFT98610.1"/>
    <property type="molecule type" value="Genomic_DNA"/>
</dbReference>
<feature type="region of interest" description="Disordered" evidence="1">
    <location>
        <begin position="656"/>
        <end position="703"/>
    </location>
</feature>
<reference evidence="2" key="2">
    <citation type="submission" date="2019-06" db="EMBL/GenBank/DDBJ databases">
        <title>Genomics analysis of Aphanomyces spp. identifies a new class of oomycete effector associated with host adaptation.</title>
        <authorList>
            <person name="Gaulin E."/>
        </authorList>
    </citation>
    <scope>NUCLEOTIDE SEQUENCE</scope>
    <source>
        <strain evidence="2">CBS 578.67</strain>
    </source>
</reference>
<reference evidence="3 4" key="1">
    <citation type="submission" date="2019-03" db="EMBL/GenBank/DDBJ databases">
        <authorList>
            <person name="Gaulin E."/>
            <person name="Dumas B."/>
        </authorList>
    </citation>
    <scope>NUCLEOTIDE SEQUENCE [LARGE SCALE GENOMIC DNA]</scope>
    <source>
        <strain evidence="3">CBS 568.67</strain>
    </source>
</reference>
<evidence type="ECO:0000313" key="2">
    <source>
        <dbReference type="EMBL" id="KAF0686237.1"/>
    </source>
</evidence>
<dbReference type="PROSITE" id="PS50096">
    <property type="entry name" value="IQ"/>
    <property type="match status" value="1"/>
</dbReference>
<keyword evidence="4" id="KW-1185">Reference proteome</keyword>
<name>A0A485LIV8_9STRA</name>
<evidence type="ECO:0000256" key="1">
    <source>
        <dbReference type="SAM" id="MobiDB-lite"/>
    </source>
</evidence>
<accession>A0A485LIV8</accession>
<dbReference type="InterPro" id="IPR000048">
    <property type="entry name" value="IQ_motif_EF-hand-BS"/>
</dbReference>
<dbReference type="OrthoDB" id="76204at2759"/>
<dbReference type="EMBL" id="VJMH01007012">
    <property type="protein sequence ID" value="KAF0686237.1"/>
    <property type="molecule type" value="Genomic_DNA"/>
</dbReference>
<dbReference type="AlphaFoldDB" id="A0A485LIV8"/>
<dbReference type="SMART" id="SM00015">
    <property type="entry name" value="IQ"/>
    <property type="match status" value="5"/>
</dbReference>
<organism evidence="3 4">
    <name type="scientific">Aphanomyces stellatus</name>
    <dbReference type="NCBI Taxonomy" id="120398"/>
    <lineage>
        <taxon>Eukaryota</taxon>
        <taxon>Sar</taxon>
        <taxon>Stramenopiles</taxon>
        <taxon>Oomycota</taxon>
        <taxon>Saprolegniomycetes</taxon>
        <taxon>Saprolegniales</taxon>
        <taxon>Verrucalvaceae</taxon>
        <taxon>Aphanomyces</taxon>
    </lineage>
</organism>
<gene>
    <name evidence="3" type="primary">Aste57867_21942</name>
    <name evidence="2" type="ORF">As57867_021873</name>
    <name evidence="3" type="ORF">ASTE57867_21942</name>
</gene>
<evidence type="ECO:0000313" key="4">
    <source>
        <dbReference type="Proteomes" id="UP000332933"/>
    </source>
</evidence>
<evidence type="ECO:0000313" key="3">
    <source>
        <dbReference type="EMBL" id="VFT98610.1"/>
    </source>
</evidence>
<dbReference type="Proteomes" id="UP000332933">
    <property type="component" value="Unassembled WGS sequence"/>
</dbReference>
<proteinExistence type="predicted"/>